<dbReference type="GO" id="GO:0045296">
    <property type="term" value="F:cadherin binding"/>
    <property type="evidence" value="ECO:0007669"/>
    <property type="project" value="TreeGrafter"/>
</dbReference>
<evidence type="ECO:0000256" key="7">
    <source>
        <dbReference type="ARBA" id="ARBA00022889"/>
    </source>
</evidence>
<dbReference type="PRINTS" id="PR00205">
    <property type="entry name" value="CADHERIN"/>
</dbReference>
<dbReference type="InterPro" id="IPR039808">
    <property type="entry name" value="Cadherin"/>
</dbReference>
<dbReference type="GO" id="GO:0098858">
    <property type="term" value="C:actin-based cell projection"/>
    <property type="evidence" value="ECO:0007669"/>
    <property type="project" value="UniProtKB-ARBA"/>
</dbReference>
<dbReference type="InterPro" id="IPR002126">
    <property type="entry name" value="Cadherin-like_dom"/>
</dbReference>
<dbReference type="CDD" id="cd11304">
    <property type="entry name" value="Cadherin_repeat"/>
    <property type="match status" value="6"/>
</dbReference>
<dbReference type="Pfam" id="PF00028">
    <property type="entry name" value="Cadherin"/>
    <property type="match status" value="4"/>
</dbReference>
<evidence type="ECO:0000256" key="4">
    <source>
        <dbReference type="ARBA" id="ARBA00022729"/>
    </source>
</evidence>
<dbReference type="GO" id="GO:0048589">
    <property type="term" value="P:developmental growth"/>
    <property type="evidence" value="ECO:0007669"/>
    <property type="project" value="UniProtKB-ARBA"/>
</dbReference>
<dbReference type="GO" id="GO:0007297">
    <property type="term" value="P:follicle cell of egg chamber migration"/>
    <property type="evidence" value="ECO:0007669"/>
    <property type="project" value="UniProtKB-ARBA"/>
</dbReference>
<dbReference type="GO" id="GO:0007043">
    <property type="term" value="P:cell-cell junction assembly"/>
    <property type="evidence" value="ECO:0007669"/>
    <property type="project" value="TreeGrafter"/>
</dbReference>
<dbReference type="InterPro" id="IPR015919">
    <property type="entry name" value="Cadherin-like_sf"/>
</dbReference>
<keyword evidence="8" id="KW-1133">Transmembrane helix</keyword>
<reference evidence="15" key="1">
    <citation type="submission" date="2023-01" db="EMBL/GenBank/DDBJ databases">
        <title>Key to firefly adult light organ development and bioluminescence: homeobox transcription factors regulate luciferase expression and transportation to peroxisome.</title>
        <authorList>
            <person name="Fu X."/>
        </authorList>
    </citation>
    <scope>NUCLEOTIDE SEQUENCE [LARGE SCALE GENOMIC DNA]</scope>
</reference>
<comment type="subcellular location">
    <subcellularLocation>
        <location evidence="1">Cell membrane</location>
        <topology evidence="1">Single-pass type I membrane protein</topology>
    </subcellularLocation>
</comment>
<dbReference type="GO" id="GO:0035239">
    <property type="term" value="P:tube morphogenesis"/>
    <property type="evidence" value="ECO:0007669"/>
    <property type="project" value="UniProtKB-ARBA"/>
</dbReference>
<dbReference type="PANTHER" id="PTHR24027">
    <property type="entry name" value="CADHERIN-23"/>
    <property type="match status" value="1"/>
</dbReference>
<evidence type="ECO:0000259" key="13">
    <source>
        <dbReference type="PROSITE" id="PS50268"/>
    </source>
</evidence>
<keyword evidence="11" id="KW-0325">Glycoprotein</keyword>
<dbReference type="GO" id="GO:0005912">
    <property type="term" value="C:adherens junction"/>
    <property type="evidence" value="ECO:0007669"/>
    <property type="project" value="TreeGrafter"/>
</dbReference>
<dbReference type="Proteomes" id="UP001353858">
    <property type="component" value="Unassembled WGS sequence"/>
</dbReference>
<dbReference type="GO" id="GO:0005509">
    <property type="term" value="F:calcium ion binding"/>
    <property type="evidence" value="ECO:0007669"/>
    <property type="project" value="UniProtKB-UniRule"/>
</dbReference>
<dbReference type="FunFam" id="2.60.40.60:FF:000021">
    <property type="entry name" value="FAT atypical cadherin 1"/>
    <property type="match status" value="1"/>
</dbReference>
<keyword evidence="6 12" id="KW-0106">Calcium</keyword>
<keyword evidence="10" id="KW-1015">Disulfide bond</keyword>
<dbReference type="GO" id="GO:0001736">
    <property type="term" value="P:establishment of planar polarity"/>
    <property type="evidence" value="ECO:0007669"/>
    <property type="project" value="UniProtKB-ARBA"/>
</dbReference>
<keyword evidence="5" id="KW-0677">Repeat</keyword>
<evidence type="ECO:0000256" key="8">
    <source>
        <dbReference type="ARBA" id="ARBA00022989"/>
    </source>
</evidence>
<keyword evidence="2" id="KW-0245">EGF-like domain</keyword>
<evidence type="ECO:0000256" key="12">
    <source>
        <dbReference type="PROSITE-ProRule" id="PRU00043"/>
    </source>
</evidence>
<dbReference type="GO" id="GO:0044331">
    <property type="term" value="P:cell-cell adhesion mediated by cadherin"/>
    <property type="evidence" value="ECO:0007669"/>
    <property type="project" value="TreeGrafter"/>
</dbReference>
<dbReference type="GO" id="GO:0007424">
    <property type="term" value="P:open tracheal system development"/>
    <property type="evidence" value="ECO:0007669"/>
    <property type="project" value="UniProtKB-ARBA"/>
</dbReference>
<evidence type="ECO:0000256" key="9">
    <source>
        <dbReference type="ARBA" id="ARBA00023136"/>
    </source>
</evidence>
<keyword evidence="3" id="KW-0812">Transmembrane</keyword>
<feature type="domain" description="Cadherin" evidence="13">
    <location>
        <begin position="283"/>
        <end position="358"/>
    </location>
</feature>
<gene>
    <name evidence="14" type="ORF">RN001_015977</name>
</gene>
<accession>A0AAN7NZQ2</accession>
<feature type="domain" description="Cadherin" evidence="13">
    <location>
        <begin position="481"/>
        <end position="570"/>
    </location>
</feature>
<evidence type="ECO:0000313" key="14">
    <source>
        <dbReference type="EMBL" id="KAK4871853.1"/>
    </source>
</evidence>
<dbReference type="GO" id="GO:0048565">
    <property type="term" value="P:digestive tract development"/>
    <property type="evidence" value="ECO:0007669"/>
    <property type="project" value="UniProtKB-ARBA"/>
</dbReference>
<dbReference type="GO" id="GO:0016342">
    <property type="term" value="C:catenin complex"/>
    <property type="evidence" value="ECO:0007669"/>
    <property type="project" value="TreeGrafter"/>
</dbReference>
<dbReference type="GO" id="GO:0016339">
    <property type="term" value="P:calcium-dependent cell-cell adhesion via plasma membrane cell adhesion molecules"/>
    <property type="evidence" value="ECO:0007669"/>
    <property type="project" value="TreeGrafter"/>
</dbReference>
<feature type="domain" description="Cadherin" evidence="13">
    <location>
        <begin position="358"/>
        <end position="469"/>
    </location>
</feature>
<feature type="domain" description="Cadherin" evidence="13">
    <location>
        <begin position="140"/>
        <end position="248"/>
    </location>
</feature>
<dbReference type="GO" id="GO:0008013">
    <property type="term" value="F:beta-catenin binding"/>
    <property type="evidence" value="ECO:0007669"/>
    <property type="project" value="TreeGrafter"/>
</dbReference>
<evidence type="ECO:0000256" key="10">
    <source>
        <dbReference type="ARBA" id="ARBA00023157"/>
    </source>
</evidence>
<dbReference type="InterPro" id="IPR020894">
    <property type="entry name" value="Cadherin_CS"/>
</dbReference>
<keyword evidence="4" id="KW-0732">Signal</keyword>
<evidence type="ECO:0000256" key="6">
    <source>
        <dbReference type="ARBA" id="ARBA00022837"/>
    </source>
</evidence>
<dbReference type="SMART" id="SM00112">
    <property type="entry name" value="CA"/>
    <property type="match status" value="7"/>
</dbReference>
<dbReference type="FunFam" id="2.60.40.60:FF:000032">
    <property type="entry name" value="FAT atypical cadherin 1"/>
    <property type="match status" value="1"/>
</dbReference>
<dbReference type="AlphaFoldDB" id="A0AAN7NZQ2"/>
<keyword evidence="7" id="KW-0130">Cell adhesion</keyword>
<evidence type="ECO:0000256" key="11">
    <source>
        <dbReference type="ARBA" id="ARBA00023180"/>
    </source>
</evidence>
<dbReference type="GO" id="GO:0007156">
    <property type="term" value="P:homophilic cell adhesion via plasma membrane adhesion molecules"/>
    <property type="evidence" value="ECO:0007669"/>
    <property type="project" value="InterPro"/>
</dbReference>
<evidence type="ECO:0000256" key="3">
    <source>
        <dbReference type="ARBA" id="ARBA00022692"/>
    </source>
</evidence>
<evidence type="ECO:0000256" key="5">
    <source>
        <dbReference type="ARBA" id="ARBA00022737"/>
    </source>
</evidence>
<keyword evidence="15" id="KW-1185">Reference proteome</keyword>
<dbReference type="GO" id="GO:0007163">
    <property type="term" value="P:establishment or maintenance of cell polarity"/>
    <property type="evidence" value="ECO:0007669"/>
    <property type="project" value="UniProtKB-ARBA"/>
</dbReference>
<keyword evidence="9" id="KW-0472">Membrane</keyword>
<dbReference type="EMBL" id="JARPUR010000008">
    <property type="protein sequence ID" value="KAK4871853.1"/>
    <property type="molecule type" value="Genomic_DNA"/>
</dbReference>
<organism evidence="14 15">
    <name type="scientific">Aquatica leii</name>
    <dbReference type="NCBI Taxonomy" id="1421715"/>
    <lineage>
        <taxon>Eukaryota</taxon>
        <taxon>Metazoa</taxon>
        <taxon>Ecdysozoa</taxon>
        <taxon>Arthropoda</taxon>
        <taxon>Hexapoda</taxon>
        <taxon>Insecta</taxon>
        <taxon>Pterygota</taxon>
        <taxon>Neoptera</taxon>
        <taxon>Endopterygota</taxon>
        <taxon>Coleoptera</taxon>
        <taxon>Polyphaga</taxon>
        <taxon>Elateriformia</taxon>
        <taxon>Elateroidea</taxon>
        <taxon>Lampyridae</taxon>
        <taxon>Luciolinae</taxon>
        <taxon>Aquatica</taxon>
    </lineage>
</organism>
<dbReference type="GO" id="GO:0008104">
    <property type="term" value="P:intracellular protein localization"/>
    <property type="evidence" value="ECO:0007669"/>
    <property type="project" value="UniProtKB-ARBA"/>
</dbReference>
<evidence type="ECO:0000313" key="15">
    <source>
        <dbReference type="Proteomes" id="UP001353858"/>
    </source>
</evidence>
<dbReference type="PROSITE" id="PS00232">
    <property type="entry name" value="CADHERIN_1"/>
    <property type="match status" value="3"/>
</dbReference>
<dbReference type="FunFam" id="2.60.40.60:FF:000058">
    <property type="entry name" value="FAT atypical cadherin 3"/>
    <property type="match status" value="1"/>
</dbReference>
<feature type="domain" description="Cadherin" evidence="13">
    <location>
        <begin position="571"/>
        <end position="681"/>
    </location>
</feature>
<dbReference type="GO" id="GO:0034332">
    <property type="term" value="P:adherens junction organization"/>
    <property type="evidence" value="ECO:0007669"/>
    <property type="project" value="TreeGrafter"/>
</dbReference>
<dbReference type="SUPFAM" id="SSF49313">
    <property type="entry name" value="Cadherin-like"/>
    <property type="match status" value="7"/>
</dbReference>
<dbReference type="GO" id="GO:0000902">
    <property type="term" value="P:cell morphogenesis"/>
    <property type="evidence" value="ECO:0007669"/>
    <property type="project" value="TreeGrafter"/>
</dbReference>
<dbReference type="Gene3D" id="2.60.40.60">
    <property type="entry name" value="Cadherins"/>
    <property type="match status" value="7"/>
</dbReference>
<proteinExistence type="predicted"/>
<feature type="domain" description="Cadherin" evidence="13">
    <location>
        <begin position="690"/>
        <end position="786"/>
    </location>
</feature>
<evidence type="ECO:0000256" key="2">
    <source>
        <dbReference type="ARBA" id="ARBA00022536"/>
    </source>
</evidence>
<protein>
    <recommendedName>
        <fullName evidence="13">Cadherin domain-containing protein</fullName>
    </recommendedName>
</protein>
<sequence>MNTEIGVDYASRLRVSVIDWKANHKPEFKNCSKYNPTIKEEQPRGTTVIKVNAVDTDPKDSGGTVTYKIIPRDGYQKFFEVDEETGEITTNTIFDRDEPLRQKELYITVKATDNGRPVLADICTFKVTIEDINDNDPMFDYVRYKEQVPEDLTENGEVMRVFAYDYDDGENSRLTYELLPKNSNVGDPKKYFRIDPKTGVIYLKKSLNKKKGDIFYMRASVHDHGKPPKHALVDVDIEVVDSGKKPVFEIYPQEPIILKENFNDYEYKIATFKARSNIEQRALQFELLQGKTTQTNKYQTFKLTQKEETEAYISLGSPLDYETVTEYQLTVRVTNEELAASVTFEIKIEDVNDEIPTFIDSVTGSVLENEDSGTPVMQVRAIDKDGTTANNIVSYELQNFKDLFKIDEKTGKLTTLGIFDREVEDVYDIIVTAKDNSPSAILKNKHQPNSASQVFRITIEDRNDNKPQFANSTYISDTFLESIDIGKEVMVVKAVDRDTASLIVYSIIGGNINNAFMIENTTGRIKVNNELDFDTIEQYTLVVEASDGVYTDTAKVIIHVGNVNDMPPVFDYYNKNITIQEETLIEGCILNLRAYDPDIKDRNADQNIVYELPDDQKSFLSISNDGCVSLIKRLDRDRPNGFPKYQAYVYAYDEGGGQTSLLSAAEFNIILTDINDNAPFLNVTEVVWYENQEKGAILRLTAEDYDSLENGPKFSYAIANEAGNDIKEKFSIRGDILYAEVPFDREEQTFYLVPVAVTDSGKPVPLTATSFMKVIIGGVNDNEAKHGKSQNKE</sequence>
<dbReference type="GO" id="GO:0007431">
    <property type="term" value="P:salivary gland development"/>
    <property type="evidence" value="ECO:0007669"/>
    <property type="project" value="UniProtKB-ARBA"/>
</dbReference>
<feature type="domain" description="Cadherin" evidence="13">
    <location>
        <begin position="30"/>
        <end position="139"/>
    </location>
</feature>
<dbReference type="PROSITE" id="PS50268">
    <property type="entry name" value="CADHERIN_2"/>
    <property type="match status" value="7"/>
</dbReference>
<comment type="caution">
    <text evidence="14">The sequence shown here is derived from an EMBL/GenBank/DDBJ whole genome shotgun (WGS) entry which is preliminary data.</text>
</comment>
<evidence type="ECO:0000256" key="1">
    <source>
        <dbReference type="ARBA" id="ARBA00004251"/>
    </source>
</evidence>
<name>A0AAN7NZQ2_9COLE</name>
<dbReference type="PANTHER" id="PTHR24027:SF422">
    <property type="entry name" value="CADHERIN DOMAIN-CONTAINING PROTEIN"/>
    <property type="match status" value="1"/>
</dbReference>